<evidence type="ECO:0008006" key="3">
    <source>
        <dbReference type="Google" id="ProtNLM"/>
    </source>
</evidence>
<organism evidence="1 2">
    <name type="scientific">Rubellicoccus peritrichatus</name>
    <dbReference type="NCBI Taxonomy" id="3080537"/>
    <lineage>
        <taxon>Bacteria</taxon>
        <taxon>Pseudomonadati</taxon>
        <taxon>Verrucomicrobiota</taxon>
        <taxon>Opitutia</taxon>
        <taxon>Puniceicoccales</taxon>
        <taxon>Cerasicoccaceae</taxon>
        <taxon>Rubellicoccus</taxon>
    </lineage>
</organism>
<name>A0AAQ3QT95_9BACT</name>
<evidence type="ECO:0000313" key="1">
    <source>
        <dbReference type="EMBL" id="WOO43463.1"/>
    </source>
</evidence>
<reference evidence="1 2" key="1">
    <citation type="submission" date="2023-10" db="EMBL/GenBank/DDBJ databases">
        <title>Rubellicoccus peritrichatus gen. nov., sp. nov., isolated from an algae of coral reef tank.</title>
        <authorList>
            <person name="Luo J."/>
        </authorList>
    </citation>
    <scope>NUCLEOTIDE SEQUENCE [LARGE SCALE GENOMIC DNA]</scope>
    <source>
        <strain evidence="1 2">CR14</strain>
    </source>
</reference>
<proteinExistence type="predicted"/>
<keyword evidence="2" id="KW-1185">Reference proteome</keyword>
<dbReference type="KEGG" id="puo:RZN69_10215"/>
<dbReference type="RefSeq" id="WP_317836019.1">
    <property type="nucleotide sequence ID" value="NZ_CP136920.1"/>
</dbReference>
<protein>
    <recommendedName>
        <fullName evidence="3">PEP-CTERM protein-sorting domain-containing protein</fullName>
    </recommendedName>
</protein>
<dbReference type="Proteomes" id="UP001304300">
    <property type="component" value="Chromosome"/>
</dbReference>
<sequence>MKKSESSIAKLVSTQTSSFSIATKGAGPVLALGATFSAFSDLDAAIQYSGPKSIVLNANTTTSQVNYMLNFDGDGYNDVEIRQVEFGGGASQFAIGFIPNTTTRSNRMLVETANNWIDKLSSGNLIGPGGNFDFGSNYLRVSFNGTMGYGNFTGRGFGGFQFEATGGAIHYAWADMTVAANGSSIIIHGWAYEDTPNTTIAAGAIPEPAEVGMGLGLLALGAAGLRRWRKNKA</sequence>
<dbReference type="EMBL" id="CP136920">
    <property type="protein sequence ID" value="WOO43463.1"/>
    <property type="molecule type" value="Genomic_DNA"/>
</dbReference>
<gene>
    <name evidence="1" type="ORF">RZN69_10215</name>
</gene>
<evidence type="ECO:0000313" key="2">
    <source>
        <dbReference type="Proteomes" id="UP001304300"/>
    </source>
</evidence>
<dbReference type="AlphaFoldDB" id="A0AAQ3QT95"/>
<accession>A0AAQ3QT95</accession>